<evidence type="ECO:0000313" key="2">
    <source>
        <dbReference type="Proteomes" id="UP000054567"/>
    </source>
</evidence>
<protein>
    <submittedName>
        <fullName evidence="1">Uncharacterized protein</fullName>
    </submittedName>
</protein>
<name>A0A0J6FTU0_COCPO</name>
<dbReference type="InterPro" id="IPR011009">
    <property type="entry name" value="Kinase-like_dom_sf"/>
</dbReference>
<gene>
    <name evidence="1" type="ORF">CPAG_09092</name>
</gene>
<sequence>MSWRAHHPMLPLITLIKHHLKGFLTLYIRLFCVLAFAKASPRSSPVPRVETSVGGWKVLPFDRPVKGFPRSLISSFAIASMDIFRILRILHIYQHPSTSIASIASSPAAMLPTDPCPYCNDPITRPNMAKHCDSKKRPRCDKLKVPPQPSFMVPNWTVQHGPNWTLMPILDLDFRSRELPRRSPSQTTTPLIGQKERFQQDLTSVRPLPPFDSFWSQYQLPSDFTVNEGISGAGGEGNQIYQDMLGSSVLKRCDEILFVLCHAWRPETWSWPDGADPPPTIEYDLYSLDLSLWELYTRRTPFEGWYEDDIMYTLQQGETVDVDVVEDEDVKSVICHYLRMAKVFPAIPMFTSANAPSLLPPPVNDDDSIPYLAQLTEVENFRAQLRLLPGETEKFELWKIGRS</sequence>
<dbReference type="AlphaFoldDB" id="A0A0J6FTU0"/>
<organism evidence="1 2">
    <name type="scientific">Coccidioides posadasii RMSCC 3488</name>
    <dbReference type="NCBI Taxonomy" id="454284"/>
    <lineage>
        <taxon>Eukaryota</taxon>
        <taxon>Fungi</taxon>
        <taxon>Dikarya</taxon>
        <taxon>Ascomycota</taxon>
        <taxon>Pezizomycotina</taxon>
        <taxon>Eurotiomycetes</taxon>
        <taxon>Eurotiomycetidae</taxon>
        <taxon>Onygenales</taxon>
        <taxon>Onygenaceae</taxon>
        <taxon>Coccidioides</taxon>
    </lineage>
</organism>
<reference evidence="2" key="3">
    <citation type="journal article" date="2010" name="Genome Res.">
        <title>Population genomic sequencing of Coccidioides fungi reveals recent hybridization and transposon control.</title>
        <authorList>
            <person name="Neafsey D.E."/>
            <person name="Barker B.M."/>
            <person name="Sharpton T.J."/>
            <person name="Stajich J.E."/>
            <person name="Park D.J."/>
            <person name="Whiston E."/>
            <person name="Hung C.-Y."/>
            <person name="McMahan C."/>
            <person name="White J."/>
            <person name="Sykes S."/>
            <person name="Heiman D."/>
            <person name="Young S."/>
            <person name="Zeng Q."/>
            <person name="Abouelleil A."/>
            <person name="Aftuck L."/>
            <person name="Bessette D."/>
            <person name="Brown A."/>
            <person name="FitzGerald M."/>
            <person name="Lui A."/>
            <person name="Macdonald J.P."/>
            <person name="Priest M."/>
            <person name="Orbach M.J."/>
            <person name="Galgiani J.N."/>
            <person name="Kirkland T.N."/>
            <person name="Cole G.T."/>
            <person name="Birren B.W."/>
            <person name="Henn M.R."/>
            <person name="Taylor J.W."/>
            <person name="Rounsley S.D."/>
        </authorList>
    </citation>
    <scope>NUCLEOTIDE SEQUENCE [LARGE SCALE GENOMIC DNA]</scope>
    <source>
        <strain evidence="2">RMSCC 3488</strain>
    </source>
</reference>
<evidence type="ECO:0000313" key="1">
    <source>
        <dbReference type="EMBL" id="KMM72800.1"/>
    </source>
</evidence>
<dbReference type="VEuPathDB" id="FungiDB:CPAG_09092"/>
<dbReference type="EMBL" id="DS268114">
    <property type="protein sequence ID" value="KMM72800.1"/>
    <property type="molecule type" value="Genomic_DNA"/>
</dbReference>
<proteinExistence type="predicted"/>
<reference evidence="1 2" key="1">
    <citation type="submission" date="2007-06" db="EMBL/GenBank/DDBJ databases">
        <title>The Genome Sequence of Coccidioides posadasii RMSCC_3488.</title>
        <authorList>
            <consortium name="Coccidioides Genome Resources Consortium"/>
            <consortium name="The Broad Institute Genome Sequencing Platform"/>
            <person name="Henn M.R."/>
            <person name="Sykes S."/>
            <person name="Young S."/>
            <person name="Jaffe D."/>
            <person name="Berlin A."/>
            <person name="Alvarez P."/>
            <person name="Butler J."/>
            <person name="Gnerre S."/>
            <person name="Grabherr M."/>
            <person name="Mauceli E."/>
            <person name="Brockman W."/>
            <person name="Kodira C."/>
            <person name="Alvarado L."/>
            <person name="Zeng Q."/>
            <person name="Crawford M."/>
            <person name="Antoine C."/>
            <person name="Devon K."/>
            <person name="Galgiani J."/>
            <person name="Orsborn K."/>
            <person name="Lewis M.L."/>
            <person name="Nusbaum C."/>
            <person name="Galagan J."/>
            <person name="Birren B."/>
        </authorList>
    </citation>
    <scope>NUCLEOTIDE SEQUENCE [LARGE SCALE GENOMIC DNA]</scope>
    <source>
        <strain evidence="1 2">RMSCC 3488</strain>
    </source>
</reference>
<reference evidence="2" key="2">
    <citation type="journal article" date="2009" name="Genome Res.">
        <title>Comparative genomic analyses of the human fungal pathogens Coccidioides and their relatives.</title>
        <authorList>
            <person name="Sharpton T.J."/>
            <person name="Stajich J.E."/>
            <person name="Rounsley S.D."/>
            <person name="Gardner M.J."/>
            <person name="Wortman J.R."/>
            <person name="Jordar V.S."/>
            <person name="Maiti R."/>
            <person name="Kodira C.D."/>
            <person name="Neafsey D.E."/>
            <person name="Zeng Q."/>
            <person name="Hung C.-Y."/>
            <person name="McMahan C."/>
            <person name="Muszewska A."/>
            <person name="Grynberg M."/>
            <person name="Mandel M.A."/>
            <person name="Kellner E.M."/>
            <person name="Barker B.M."/>
            <person name="Galgiani J.N."/>
            <person name="Orbach M.J."/>
            <person name="Kirkland T.N."/>
            <person name="Cole G.T."/>
            <person name="Henn M.R."/>
            <person name="Birren B.W."/>
            <person name="Taylor J.W."/>
        </authorList>
    </citation>
    <scope>NUCLEOTIDE SEQUENCE [LARGE SCALE GENOMIC DNA]</scope>
    <source>
        <strain evidence="2">RMSCC 3488</strain>
    </source>
</reference>
<accession>A0A0J6FTU0</accession>
<dbReference type="Proteomes" id="UP000054567">
    <property type="component" value="Unassembled WGS sequence"/>
</dbReference>
<dbReference type="SUPFAM" id="SSF56112">
    <property type="entry name" value="Protein kinase-like (PK-like)"/>
    <property type="match status" value="1"/>
</dbReference>